<feature type="region of interest" description="Disordered" evidence="1">
    <location>
        <begin position="1"/>
        <end position="68"/>
    </location>
</feature>
<dbReference type="AlphaFoldDB" id="A0A0P7BEF2"/>
<feature type="compositionally biased region" description="Pro residues" evidence="1">
    <location>
        <begin position="29"/>
        <end position="38"/>
    </location>
</feature>
<evidence type="ECO:0000256" key="1">
    <source>
        <dbReference type="SAM" id="MobiDB-lite"/>
    </source>
</evidence>
<evidence type="ECO:0000313" key="3">
    <source>
        <dbReference type="Proteomes" id="UP000050424"/>
    </source>
</evidence>
<dbReference type="Proteomes" id="UP000050424">
    <property type="component" value="Unassembled WGS sequence"/>
</dbReference>
<comment type="caution">
    <text evidence="2">The sequence shown here is derived from an EMBL/GenBank/DDBJ whole genome shotgun (WGS) entry which is preliminary data.</text>
</comment>
<dbReference type="OrthoDB" id="2399539at2759"/>
<gene>
    <name evidence="2" type="ORF">AK830_g5395</name>
</gene>
<protein>
    <submittedName>
        <fullName evidence="2">Uncharacterized protein</fullName>
    </submittedName>
</protein>
<dbReference type="EMBL" id="LKCW01000070">
    <property type="protein sequence ID" value="KPM41169.1"/>
    <property type="molecule type" value="Genomic_DNA"/>
</dbReference>
<reference evidence="2 3" key="1">
    <citation type="submission" date="2015-09" db="EMBL/GenBank/DDBJ databases">
        <title>Draft genome of a European isolate of the apple canker pathogen Neonectria ditissima.</title>
        <authorList>
            <person name="Gomez-Cortecero A."/>
            <person name="Harrison R.J."/>
            <person name="Armitage A.D."/>
        </authorList>
    </citation>
    <scope>NUCLEOTIDE SEQUENCE [LARGE SCALE GENOMIC DNA]</scope>
    <source>
        <strain evidence="2 3">R09/05</strain>
    </source>
</reference>
<organism evidence="2 3">
    <name type="scientific">Neonectria ditissima</name>
    <dbReference type="NCBI Taxonomy" id="78410"/>
    <lineage>
        <taxon>Eukaryota</taxon>
        <taxon>Fungi</taxon>
        <taxon>Dikarya</taxon>
        <taxon>Ascomycota</taxon>
        <taxon>Pezizomycotina</taxon>
        <taxon>Sordariomycetes</taxon>
        <taxon>Hypocreomycetidae</taxon>
        <taxon>Hypocreales</taxon>
        <taxon>Nectriaceae</taxon>
        <taxon>Neonectria</taxon>
    </lineage>
</organism>
<name>A0A0P7BEF2_9HYPO</name>
<keyword evidence="3" id="KW-1185">Reference proteome</keyword>
<dbReference type="STRING" id="78410.A0A0P7BEF2"/>
<proteinExistence type="predicted"/>
<dbReference type="PANTHER" id="PTHR47431">
    <property type="entry name" value="ZN(II)2CYS6 TRANSCRIPTION FACTOR (EUROFUNG)-RELATED"/>
    <property type="match status" value="1"/>
</dbReference>
<sequence>MPSQPPCPSLPFISQTRWTSPKVRSCQPTGPPPAPRSPVCPVAPATGNATAPGRTAAGASRPQCHYAKSRREGLDREALAERRRCLAVAGQVPPAVVPSTHLARLLQDPNTQASLTPLLAVLRFIGHLYDTREWSNPLQDSVDACLSQAPQVDPFMVQCRLLYSIPLFWYRHTADSKREMDAAIQLCPPLGNVPSGIRH</sequence>
<accession>A0A0P7BEF2</accession>
<dbReference type="PANTHER" id="PTHR47431:SF4">
    <property type="entry name" value="ZN(II)2CYS6 TRANSCRIPTION FACTOR (EUROFUNG)"/>
    <property type="match status" value="1"/>
</dbReference>
<evidence type="ECO:0000313" key="2">
    <source>
        <dbReference type="EMBL" id="KPM41169.1"/>
    </source>
</evidence>